<dbReference type="OrthoDB" id="9811314at2"/>
<proteinExistence type="predicted"/>
<sequence>MYRPQAPQILVTRFKTYFAALLLALLSFALPDGRDYKRVAGLAVTKAEIQQLAKQIDLKDMITVAVLPKEKE</sequence>
<gene>
    <name evidence="1" type="ORF">VTH8203_03845</name>
</gene>
<accession>A0A240ENC0</accession>
<evidence type="ECO:0000313" key="2">
    <source>
        <dbReference type="Proteomes" id="UP000219336"/>
    </source>
</evidence>
<dbReference type="AlphaFoldDB" id="A0A240ENC0"/>
<reference evidence="2" key="1">
    <citation type="submission" date="2016-06" db="EMBL/GenBank/DDBJ databases">
        <authorList>
            <person name="Rodrigo-Torres L."/>
            <person name="Arahal R.D."/>
            <person name="Lucena T."/>
        </authorList>
    </citation>
    <scope>NUCLEOTIDE SEQUENCE [LARGE SCALE GENOMIC DNA]</scope>
    <source>
        <strain evidence="2">CECT8203</strain>
    </source>
</reference>
<evidence type="ECO:0000313" key="1">
    <source>
        <dbReference type="EMBL" id="SNX50192.1"/>
    </source>
</evidence>
<organism evidence="1 2">
    <name type="scientific">Vibrio thalassae</name>
    <dbReference type="NCBI Taxonomy" id="1243014"/>
    <lineage>
        <taxon>Bacteria</taxon>
        <taxon>Pseudomonadati</taxon>
        <taxon>Pseudomonadota</taxon>
        <taxon>Gammaproteobacteria</taxon>
        <taxon>Vibrionales</taxon>
        <taxon>Vibrionaceae</taxon>
        <taxon>Vibrio</taxon>
    </lineage>
</organism>
<protein>
    <submittedName>
        <fullName evidence="1">Uncharacterized protein</fullName>
    </submittedName>
</protein>
<keyword evidence="2" id="KW-1185">Reference proteome</keyword>
<dbReference type="EMBL" id="OANU01000105">
    <property type="protein sequence ID" value="SNX50192.1"/>
    <property type="molecule type" value="Genomic_DNA"/>
</dbReference>
<name>A0A240ENC0_9VIBR</name>
<dbReference type="RefSeq" id="WP_096995145.1">
    <property type="nucleotide sequence ID" value="NZ_JBHSII010000011.1"/>
</dbReference>
<dbReference type="Proteomes" id="UP000219336">
    <property type="component" value="Unassembled WGS sequence"/>
</dbReference>